<evidence type="ECO:0000313" key="5">
    <source>
        <dbReference type="Proteomes" id="UP000258309"/>
    </source>
</evidence>
<feature type="active site" evidence="2">
    <location>
        <position position="315"/>
    </location>
</feature>
<dbReference type="PIRSF" id="PIRSF000443">
    <property type="entry name" value="Homoser_Ac_trans"/>
    <property type="match status" value="1"/>
</dbReference>
<feature type="active site" description="Nucleophile" evidence="2">
    <location>
        <position position="145"/>
    </location>
</feature>
<comment type="similarity">
    <text evidence="1">Belongs to the AB hydrolase superfamily. MetX family.</text>
</comment>
<protein>
    <recommendedName>
        <fullName evidence="3">AB hydrolase-1 domain-containing protein</fullName>
    </recommendedName>
</protein>
<dbReference type="Proteomes" id="UP000258309">
    <property type="component" value="Unassembled WGS sequence"/>
</dbReference>
<feature type="active site" evidence="2">
    <location>
        <position position="346"/>
    </location>
</feature>
<dbReference type="PANTHER" id="PTHR32268:SF15">
    <property type="entry name" value="HOMOSERINE ACETYLTRANSFERASE FAMILY PROTEIN (AFU_ORTHOLOGUE AFUA_1G15350)"/>
    <property type="match status" value="1"/>
</dbReference>
<dbReference type="OrthoDB" id="9972683at2759"/>
<dbReference type="GO" id="GO:0016747">
    <property type="term" value="F:acyltransferase activity, transferring groups other than amino-acyl groups"/>
    <property type="evidence" value="ECO:0007669"/>
    <property type="project" value="InterPro"/>
</dbReference>
<dbReference type="EMBL" id="NCSJ02000302">
    <property type="protein sequence ID" value="RFU25823.1"/>
    <property type="molecule type" value="Genomic_DNA"/>
</dbReference>
<dbReference type="NCBIfam" id="NF005757">
    <property type="entry name" value="PRK07581.1"/>
    <property type="match status" value="1"/>
</dbReference>
<sequence length="371" mass="40836">MSGLEANLPDKLGDLKLESGSEEYLTYKLGDFKLDSGEVLPDAHIAYKTIGDPKNPAIIYPTWFSGSISDNLWLVSTAHEGLNPLKYFIIIPAIFGNGQSTSPSNTPSLRFSFPAISVADNVRAQYALVTTHLGIKHARAVLGWSMGAAQSYQWAVSYPDFMDVIVPFCGAAKTALHNSVFLEGEKTALAAARGWKSAGVGKGVVCGEEKINAWTEEQKDAGLRAFGRGYAGWGFSQAFYREKYHEKYYGAKDLDQFLVTFWEKWALSKDPDNLIIMLQTWQLGDISADPKFGGDLPAALRSIKAKCLVMPSKTDLYFPPEDSKFEVENMAPGVGTFLEFPSIWGHWAGAGDSKEDVKFLDEAIAKFLKEN</sequence>
<name>A0A3E2GYI6_SCYLI</name>
<proteinExistence type="inferred from homology"/>
<evidence type="ECO:0000313" key="4">
    <source>
        <dbReference type="EMBL" id="RFU25823.1"/>
    </source>
</evidence>
<dbReference type="SUPFAM" id="SSF53474">
    <property type="entry name" value="alpha/beta-Hydrolases"/>
    <property type="match status" value="1"/>
</dbReference>
<dbReference type="AlphaFoldDB" id="A0A3E2GYI6"/>
<feature type="domain" description="AB hydrolase-1" evidence="3">
    <location>
        <begin position="80"/>
        <end position="170"/>
    </location>
</feature>
<gene>
    <name evidence="4" type="ORF">B7463_g10522</name>
</gene>
<evidence type="ECO:0000256" key="1">
    <source>
        <dbReference type="ARBA" id="ARBA00006886"/>
    </source>
</evidence>
<organism evidence="4 5">
    <name type="scientific">Scytalidium lignicola</name>
    <name type="common">Hyphomycete</name>
    <dbReference type="NCBI Taxonomy" id="5539"/>
    <lineage>
        <taxon>Eukaryota</taxon>
        <taxon>Fungi</taxon>
        <taxon>Dikarya</taxon>
        <taxon>Ascomycota</taxon>
        <taxon>Pezizomycotina</taxon>
        <taxon>Leotiomycetes</taxon>
        <taxon>Leotiomycetes incertae sedis</taxon>
        <taxon>Scytalidium</taxon>
    </lineage>
</organism>
<dbReference type="InterPro" id="IPR029058">
    <property type="entry name" value="AB_hydrolase_fold"/>
</dbReference>
<comment type="caution">
    <text evidence="4">The sequence shown here is derived from an EMBL/GenBank/DDBJ whole genome shotgun (WGS) entry which is preliminary data.</text>
</comment>
<feature type="non-terminal residue" evidence="4">
    <location>
        <position position="371"/>
    </location>
</feature>
<dbReference type="InterPro" id="IPR008220">
    <property type="entry name" value="HAT_MetX-like"/>
</dbReference>
<dbReference type="OMA" id="KLGDWEL"/>
<reference evidence="4 5" key="1">
    <citation type="submission" date="2018-05" db="EMBL/GenBank/DDBJ databases">
        <title>Draft genome sequence of Scytalidium lignicola DSM 105466, a ubiquitous saprotrophic fungus.</title>
        <authorList>
            <person name="Buettner E."/>
            <person name="Gebauer A.M."/>
            <person name="Hofrichter M."/>
            <person name="Liers C."/>
            <person name="Kellner H."/>
        </authorList>
    </citation>
    <scope>NUCLEOTIDE SEQUENCE [LARGE SCALE GENOMIC DNA]</scope>
    <source>
        <strain evidence="4 5">DSM 105466</strain>
    </source>
</reference>
<accession>A0A3E2GYI6</accession>
<dbReference type="PANTHER" id="PTHR32268">
    <property type="entry name" value="HOMOSERINE O-ACETYLTRANSFERASE"/>
    <property type="match status" value="1"/>
</dbReference>
<dbReference type="STRING" id="5539.A0A3E2GYI6"/>
<evidence type="ECO:0000256" key="2">
    <source>
        <dbReference type="PIRSR" id="PIRSR000443-1"/>
    </source>
</evidence>
<evidence type="ECO:0000259" key="3">
    <source>
        <dbReference type="Pfam" id="PF00561"/>
    </source>
</evidence>
<keyword evidence="5" id="KW-1185">Reference proteome</keyword>
<feature type="non-terminal residue" evidence="4">
    <location>
        <position position="1"/>
    </location>
</feature>
<dbReference type="Pfam" id="PF00561">
    <property type="entry name" value="Abhydrolase_1"/>
    <property type="match status" value="1"/>
</dbReference>
<dbReference type="InterPro" id="IPR000073">
    <property type="entry name" value="AB_hydrolase_1"/>
</dbReference>
<dbReference type="Gene3D" id="3.40.50.1820">
    <property type="entry name" value="alpha/beta hydrolase"/>
    <property type="match status" value="1"/>
</dbReference>